<evidence type="ECO:0000256" key="3">
    <source>
        <dbReference type="ARBA" id="ARBA00022695"/>
    </source>
</evidence>
<dbReference type="InterPro" id="IPR007080">
    <property type="entry name" value="RNA_pol_Rpb1_1"/>
</dbReference>
<evidence type="ECO:0000259" key="9">
    <source>
        <dbReference type="SMART" id="SM00663"/>
    </source>
</evidence>
<evidence type="ECO:0000256" key="5">
    <source>
        <dbReference type="ARBA" id="ARBA00023163"/>
    </source>
</evidence>
<dbReference type="Pfam" id="PF04998">
    <property type="entry name" value="RNA_pol_Rpb1_5"/>
    <property type="match status" value="1"/>
</dbReference>
<keyword evidence="5 7" id="KW-0804">Transcription</keyword>
<evidence type="ECO:0000313" key="11">
    <source>
        <dbReference type="Proteomes" id="UP000886885"/>
    </source>
</evidence>
<evidence type="ECO:0000256" key="8">
    <source>
        <dbReference type="SAM" id="MobiDB-lite"/>
    </source>
</evidence>
<dbReference type="GO" id="GO:0003677">
    <property type="term" value="F:DNA binding"/>
    <property type="evidence" value="ECO:0007669"/>
    <property type="project" value="InterPro"/>
</dbReference>
<evidence type="ECO:0000256" key="4">
    <source>
        <dbReference type="ARBA" id="ARBA00022833"/>
    </source>
</evidence>
<dbReference type="Pfam" id="PF11523">
    <property type="entry name" value="DUF3223"/>
    <property type="match status" value="1"/>
</dbReference>
<dbReference type="InterPro" id="IPR045867">
    <property type="entry name" value="DNA-dir_RpoC_beta_prime"/>
</dbReference>
<dbReference type="InterPro" id="IPR007066">
    <property type="entry name" value="RNA_pol_Rpb1_3"/>
</dbReference>
<dbReference type="GO" id="GO:0006351">
    <property type="term" value="P:DNA-templated transcription"/>
    <property type="evidence" value="ECO:0007669"/>
    <property type="project" value="InterPro"/>
</dbReference>
<evidence type="ECO:0000256" key="7">
    <source>
        <dbReference type="RuleBase" id="RU004279"/>
    </source>
</evidence>
<feature type="compositionally biased region" description="Basic and acidic residues" evidence="8">
    <location>
        <begin position="1528"/>
        <end position="1537"/>
    </location>
</feature>
<keyword evidence="3 7" id="KW-0548">Nucleotidyltransferase</keyword>
<dbReference type="InterPro" id="IPR000722">
    <property type="entry name" value="RNA_pol_asu"/>
</dbReference>
<dbReference type="EMBL" id="JAAWWB010000006">
    <property type="protein sequence ID" value="KAG6781642.1"/>
    <property type="molecule type" value="Genomic_DNA"/>
</dbReference>
<reference evidence="10" key="1">
    <citation type="journal article" date="2020" name="bioRxiv">
        <title>Hybrid origin of Populus tomentosa Carr. identified through genome sequencing and phylogenomic analysis.</title>
        <authorList>
            <person name="An X."/>
            <person name="Gao K."/>
            <person name="Chen Z."/>
            <person name="Li J."/>
            <person name="Yang X."/>
            <person name="Yang X."/>
            <person name="Zhou J."/>
            <person name="Guo T."/>
            <person name="Zhao T."/>
            <person name="Huang S."/>
            <person name="Miao D."/>
            <person name="Khan W.U."/>
            <person name="Rao P."/>
            <person name="Ye M."/>
            <person name="Lei B."/>
            <person name="Liao W."/>
            <person name="Wang J."/>
            <person name="Ji L."/>
            <person name="Li Y."/>
            <person name="Guo B."/>
            <person name="Mustafa N.S."/>
            <person name="Li S."/>
            <person name="Yun Q."/>
            <person name="Keller S.R."/>
            <person name="Mao J."/>
            <person name="Zhang R."/>
            <person name="Strauss S.H."/>
        </authorList>
    </citation>
    <scope>NUCLEOTIDE SEQUENCE</scope>
    <source>
        <strain evidence="10">GM15</strain>
        <tissue evidence="10">Leaf</tissue>
    </source>
</reference>
<feature type="compositionally biased region" description="Polar residues" evidence="8">
    <location>
        <begin position="1462"/>
        <end position="1476"/>
    </location>
</feature>
<feature type="region of interest" description="Disordered" evidence="8">
    <location>
        <begin position="1462"/>
        <end position="1568"/>
    </location>
</feature>
<evidence type="ECO:0000256" key="1">
    <source>
        <dbReference type="ARBA" id="ARBA00022478"/>
    </source>
</evidence>
<feature type="compositionally biased region" description="Basic and acidic residues" evidence="8">
    <location>
        <begin position="1407"/>
        <end position="1430"/>
    </location>
</feature>
<dbReference type="PANTHER" id="PTHR19376:SF51">
    <property type="entry name" value="DNA-DIRECTED RNA POLYMERASE V SUBUNIT 1"/>
    <property type="match status" value="1"/>
</dbReference>
<accession>A0A8X8D8K0</accession>
<comment type="caution">
    <text evidence="10">The sequence shown here is derived from an EMBL/GenBank/DDBJ whole genome shotgun (WGS) entry which is preliminary data.</text>
</comment>
<comment type="similarity">
    <text evidence="7">Belongs to the RNA polymerase beta' chain family.</text>
</comment>
<dbReference type="Proteomes" id="UP000886885">
    <property type="component" value="Chromosome 3D"/>
</dbReference>
<keyword evidence="2 7" id="KW-0808">Transferase</keyword>
<keyword evidence="4" id="KW-0862">Zinc</keyword>
<comment type="catalytic activity">
    <reaction evidence="6 7">
        <text>RNA(n) + a ribonucleoside 5'-triphosphate = RNA(n+1) + diphosphate</text>
        <dbReference type="Rhea" id="RHEA:21248"/>
        <dbReference type="Rhea" id="RHEA-COMP:14527"/>
        <dbReference type="Rhea" id="RHEA-COMP:17342"/>
        <dbReference type="ChEBI" id="CHEBI:33019"/>
        <dbReference type="ChEBI" id="CHEBI:61557"/>
        <dbReference type="ChEBI" id="CHEBI:140395"/>
        <dbReference type="EC" id="2.7.7.6"/>
    </reaction>
</comment>
<dbReference type="InterPro" id="IPR006592">
    <property type="entry name" value="RNA_pol_N"/>
</dbReference>
<evidence type="ECO:0000313" key="10">
    <source>
        <dbReference type="EMBL" id="KAG6781642.1"/>
    </source>
</evidence>
<dbReference type="SMART" id="SM00663">
    <property type="entry name" value="RPOLA_N"/>
    <property type="match status" value="1"/>
</dbReference>
<comment type="function">
    <text evidence="7">DNA-dependent RNA polymerase catalyzes the transcription of DNA into RNA using the four ribonucleoside triphosphates as substrates.</text>
</comment>
<protein>
    <recommendedName>
        <fullName evidence="7">DNA-directed RNA polymerase subunit</fullName>
        <ecNumber evidence="7">2.7.7.6</ecNumber>
    </recommendedName>
</protein>
<feature type="region of interest" description="Disordered" evidence="8">
    <location>
        <begin position="1395"/>
        <end position="1430"/>
    </location>
</feature>
<dbReference type="OrthoDB" id="1926397at2759"/>
<keyword evidence="1 7" id="KW-0240">DNA-directed RNA polymerase</keyword>
<evidence type="ECO:0000256" key="2">
    <source>
        <dbReference type="ARBA" id="ARBA00022679"/>
    </source>
</evidence>
<name>A0A8X8D8K0_POPTO</name>
<organism evidence="10 11">
    <name type="scientific">Populus tomentosa</name>
    <name type="common">Chinese white poplar</name>
    <dbReference type="NCBI Taxonomy" id="118781"/>
    <lineage>
        <taxon>Eukaryota</taxon>
        <taxon>Viridiplantae</taxon>
        <taxon>Streptophyta</taxon>
        <taxon>Embryophyta</taxon>
        <taxon>Tracheophyta</taxon>
        <taxon>Spermatophyta</taxon>
        <taxon>Magnoliopsida</taxon>
        <taxon>eudicotyledons</taxon>
        <taxon>Gunneridae</taxon>
        <taxon>Pentapetalae</taxon>
        <taxon>rosids</taxon>
        <taxon>fabids</taxon>
        <taxon>Malpighiales</taxon>
        <taxon>Salicaceae</taxon>
        <taxon>Saliceae</taxon>
        <taxon>Populus</taxon>
    </lineage>
</organism>
<feature type="compositionally biased region" description="Basic and acidic residues" evidence="8">
    <location>
        <begin position="1816"/>
        <end position="1825"/>
    </location>
</feature>
<feature type="region of interest" description="Disordered" evidence="8">
    <location>
        <begin position="1603"/>
        <end position="1849"/>
    </location>
</feature>
<feature type="domain" description="RNA polymerase N-terminal" evidence="9">
    <location>
        <begin position="273"/>
        <end position="572"/>
    </location>
</feature>
<dbReference type="PANTHER" id="PTHR19376">
    <property type="entry name" value="DNA-DIRECTED RNA POLYMERASE"/>
    <property type="match status" value="1"/>
</dbReference>
<keyword evidence="11" id="KW-1185">Reference proteome</keyword>
<sequence>MDENSQSSIFDGEITGIRFGLATQKEICTASISDCPISHSSQLTNPFLGLPLEFGKCESCGTSEPGKCEGHFGFIHLPIPIYHPSHISELKRMLSLICLKCLKLKRNKIQIKSNGVAERLLSCCEECAQITIREVKNTDGACFLELKLPSRSRLRDGCWNFLERYGFRYGDDFTRPLLPCEVWSLVSNLFSSLLKCIHTCTCLQQGGVHPDLFGASYVHVCQCLPVQTVFVWSSVLLTWLEMSYLIASVMQILKRIPAETRKKLSGKGYFPQDGYILQQLPVPPNCLSVPVVSDGITVMSSDLSISMLKKVLKQAEVIKSSRSGAPNFDAHKDEATSLQSMVDQYLQVRGTTKTSRDVDTRYGVKKESSESTTKAWLEKMRTLFIRKGSGFSSRSVITGDAYTLVNQVGIPYEIAQRITFEERVSVHNMRYLQELVDNKLCLTYKDGSSTYSLREGSKGHTFLRPGQVVHRRIMDGDIVFINRPPTTHKHSLQALSVYVHEDHAVKINPLICGPLSADFDGDCVHLFYPQSLAAKAEVLELFSVEKQLLSSHSGNLNLQLTTDSLLSLKMMFKACFLGKSAAQQLAMFISPYLPQPALLKVNCFFPHWTAHQILQMALPACFNCSGERFLIINSNFLKVDFNRDVVASVINEILISMFFEKGSGAVLKFFNSLQPMLMENLFSEGFSVSLEDFSISQAVKQRIPESFKAISPLLCNLRSTFNELVELQVENHIRDVKQPVREFILTSSALGYLIDSKSDAAVTKVVQQIGFLGLQVSDRGKLYSKTLVEDLASHFLSKYPANLFDYPSAQYGLIQNSFFHGLDAYEEMAHSISTREVIVRSSRGLSEPGTLFKNLMAILRDVVICYDGTVRNVSSNSIIQFEYGVKVGTESQSLFPAGEPVGVLAATAMSNPAYKAVLDSTPSSNSSWDMMKEILLCKVGFKNDLADRRVILYLNDCGCGRNYCQERAAYLVKNHLEKVSLKDIAKCFMIEYKSQQIPESFGSDAGLVGHVHLDKRKLQDLNITAQVILEKCQETVNSFRKKKKVSNLFKKTILLVSKAVMCLKWLLTSLFDFVLLGSESCSFQQCIDESPCLMFFWQGADDVHLERTSNILADMICPVLLETIIKGDHRISCANIIWATPETTTWIRNPSRTQKGELALDIVLEKSVVKKSGDAWRIVLDSCLPVLHLINTTRSIPYAIKQVQELLGVSCAFDTAVQRLSKSVTMVAKGVLKEHLILLGNSMTCAGSLIGFYTGGYKTLSRSLDIQVPFTEATLFTPRKCFEKAAEKCHTDSLSSIVASCAWGKHVTVGTGSHFDVLWDTKEACLNPEGSMDAYSFLNMVRSTAGGEESVTACLGAEVDDLMLEDEDWNLSPEHSSSSDKPTFEDSAEFQDFLGNQPAESNWEKISSLKDRSRSSGNWDVDKNDGAVKEKPWSLGMNTAEANDVASSGWDTAATRMTNTSWNSENNVAQSNSFSGWATKKPEPHNGFATKVQEPTTSNDWDAGAAWGRKDRDNKFAETNASKSWRGKVTDGDESGHNKRKSKRPEDQDVGTHGWDDKMSQDQSISGWASKTIQEATTESLGWDSKGNSKPGDAACGWKAASAWGAGNTDSDKLWGKEVSSNQADTASGWGKPKSPEISRGWGSPKESVKSDRGWGVSSSGGGSDKKTENQNLAGQGKESGGWGNKVTSNQADTASGWGKPKSSENSQGWGLSKESGKEVHGWGVPNSAGGNESETNNNNENQSLVEQGKESGWDNKASSNQEGTASGWGKPKSPALSEGWGSPRESVKAVHGWGVPNSGGGNGSGRDQQWGQQSREFKKDRFEGSRGWGSNNGDWKNKRNRPSKPQEDLNSIFTTTRQRLDVFTSQEQDILSDIEPLMLSIRRIMHQTGYNDGDPLSADDQSYNVAHRLAISRAHDKAFSVLGFFLLELVFEFDLNSLQGCIEIRISFLHQFAVEGQEMVRCLVVFEPTLVNDMPSGSSQATWLSFSVDQPGSSLFYFFGAKSSPLAFVSRHSNFQESRCFYIVSTDGCKQDFSYRKCLENFIKGKYPDLADEFNAKYFARRGNRQRTPAPEGTEEEKQAL</sequence>
<feature type="compositionally biased region" description="Low complexity" evidence="8">
    <location>
        <begin position="1727"/>
        <end position="1742"/>
    </location>
</feature>
<dbReference type="InterPro" id="IPR007081">
    <property type="entry name" value="RNA_pol_Rpb1_5"/>
</dbReference>
<dbReference type="GO" id="GO:0000428">
    <property type="term" value="C:DNA-directed RNA polymerase complex"/>
    <property type="evidence" value="ECO:0007669"/>
    <property type="project" value="UniProtKB-KW"/>
</dbReference>
<dbReference type="GO" id="GO:0003899">
    <property type="term" value="F:DNA-directed RNA polymerase activity"/>
    <property type="evidence" value="ECO:0007669"/>
    <property type="project" value="UniProtKB-EC"/>
</dbReference>
<dbReference type="EC" id="2.7.7.6" evidence="7"/>
<dbReference type="Pfam" id="PF04983">
    <property type="entry name" value="RNA_pol_Rpb1_3"/>
    <property type="match status" value="1"/>
</dbReference>
<gene>
    <name evidence="10" type="ORF">POTOM_014553</name>
</gene>
<proteinExistence type="inferred from homology"/>
<dbReference type="Pfam" id="PF00623">
    <property type="entry name" value="RNA_pol_Rpb1_2"/>
    <property type="match status" value="1"/>
</dbReference>
<dbReference type="Pfam" id="PF04997">
    <property type="entry name" value="RNA_pol_Rpb1_1"/>
    <property type="match status" value="1"/>
</dbReference>
<evidence type="ECO:0000256" key="6">
    <source>
        <dbReference type="ARBA" id="ARBA00048552"/>
    </source>
</evidence>